<name>A6JRU5_RAT</name>
<protein>
    <submittedName>
        <fullName evidence="1">RCG36600</fullName>
    </submittedName>
</protein>
<dbReference type="Proteomes" id="UP000234681">
    <property type="component" value="Chromosome 11"/>
</dbReference>
<evidence type="ECO:0000313" key="2">
    <source>
        <dbReference type="Proteomes" id="UP000234681"/>
    </source>
</evidence>
<sequence>MSWLSLPCRLANLRQALLITVPCRGRKMDPLFGGVKLTF</sequence>
<reference evidence="1 2" key="1">
    <citation type="submission" date="2005-09" db="EMBL/GenBank/DDBJ databases">
        <authorList>
            <person name="Mural R.J."/>
            <person name="Li P.W."/>
            <person name="Adams M.D."/>
            <person name="Amanatides P.G."/>
            <person name="Baden-Tillson H."/>
            <person name="Barnstead M."/>
            <person name="Chin S.H."/>
            <person name="Dew I."/>
            <person name="Evans C.A."/>
            <person name="Ferriera S."/>
            <person name="Flanigan M."/>
            <person name="Fosler C."/>
            <person name="Glodek A."/>
            <person name="Gu Z."/>
            <person name="Holt R.A."/>
            <person name="Jennings D."/>
            <person name="Kraft C.L."/>
            <person name="Lu F."/>
            <person name="Nguyen T."/>
            <person name="Nusskern D.R."/>
            <person name="Pfannkoch C.M."/>
            <person name="Sitter C."/>
            <person name="Sutton G.G."/>
            <person name="Venter J.C."/>
            <person name="Wang Z."/>
            <person name="Woodage T."/>
            <person name="Zheng X.H."/>
            <person name="Zhong F."/>
        </authorList>
    </citation>
    <scope>NUCLEOTIDE SEQUENCE [LARGE SCALE GENOMIC DNA]</scope>
    <source>
        <strain>BN</strain>
        <strain evidence="2">Sprague-Dawley</strain>
    </source>
</reference>
<accession>A6JRU5</accession>
<dbReference type="AlphaFoldDB" id="A6JRU5"/>
<proteinExistence type="predicted"/>
<dbReference type="EMBL" id="CH473999">
    <property type="protein sequence ID" value="EDL78162.1"/>
    <property type="molecule type" value="Genomic_DNA"/>
</dbReference>
<organism evidence="1 2">
    <name type="scientific">Rattus norvegicus</name>
    <name type="common">Rat</name>
    <dbReference type="NCBI Taxonomy" id="10116"/>
    <lineage>
        <taxon>Eukaryota</taxon>
        <taxon>Metazoa</taxon>
        <taxon>Chordata</taxon>
        <taxon>Craniata</taxon>
        <taxon>Vertebrata</taxon>
        <taxon>Euteleostomi</taxon>
        <taxon>Mammalia</taxon>
        <taxon>Eutheria</taxon>
        <taxon>Euarchontoglires</taxon>
        <taxon>Glires</taxon>
        <taxon>Rodentia</taxon>
        <taxon>Myomorpha</taxon>
        <taxon>Muroidea</taxon>
        <taxon>Muridae</taxon>
        <taxon>Murinae</taxon>
        <taxon>Rattus</taxon>
    </lineage>
</organism>
<gene>
    <name evidence="1" type="ORF">rCG_36600</name>
</gene>
<evidence type="ECO:0000313" key="1">
    <source>
        <dbReference type="EMBL" id="EDL78162.1"/>
    </source>
</evidence>